<sequence length="263" mass="30462">MTELLISRRDIFRDSALKNVKVMRQKAMFINKLITNPKYIKKANFKERMHEDLVKTNKYIRESTKLIKKEIINVEEKIKSFNNNKGIILIQKTAEMILTDKESNESFKKLKIKEAKEKANLIKEEELNELKKSKQNYLEKIEEVAKLFFINEFTDLVQGSGGFEHLLILISNLRILHDGLAAAIAGKAVNTKRTGELTLGKALDQKSIQISKEDLEQKFGKKKVSDYLGEDSRVKNSVDKLILNIEKEDKFIDKITAFLKKTW</sequence>
<protein>
    <submittedName>
        <fullName evidence="2">Uncharacterized protein</fullName>
    </submittedName>
</protein>
<name>A0AA48IH65_9FIRM</name>
<proteinExistence type="predicted"/>
<keyword evidence="1" id="KW-0175">Coiled coil</keyword>
<dbReference type="Proteomes" id="UP001337580">
    <property type="component" value="Chromosome"/>
</dbReference>
<reference evidence="2" key="1">
    <citation type="journal article" date="2023" name="ISME J.">
        <title>Emergence of putative energy parasites within Clostridia revealed by genome analysis of a novel endosymbiotic clade.</title>
        <authorList>
            <person name="Takahashi K."/>
            <person name="Kuwahara H."/>
            <person name="Horikawa Y."/>
            <person name="Izawa K."/>
            <person name="Kato D."/>
            <person name="Inagaki T."/>
            <person name="Yuki M."/>
            <person name="Ohkuma M."/>
            <person name="Hongoh Y."/>
        </authorList>
    </citation>
    <scope>NUCLEOTIDE SEQUENCE</scope>
    <source>
        <strain evidence="2">CfP3-15</strain>
    </source>
</reference>
<dbReference type="KEGG" id="ips:CfP315_0889"/>
<evidence type="ECO:0000256" key="1">
    <source>
        <dbReference type="SAM" id="Coils"/>
    </source>
</evidence>
<accession>A0AA48IH65</accession>
<evidence type="ECO:0000313" key="2">
    <source>
        <dbReference type="EMBL" id="BED92275.1"/>
    </source>
</evidence>
<feature type="coiled-coil region" evidence="1">
    <location>
        <begin position="113"/>
        <end position="147"/>
    </location>
</feature>
<dbReference type="EMBL" id="AP027924">
    <property type="protein sequence ID" value="BED92275.1"/>
    <property type="molecule type" value="Genomic_DNA"/>
</dbReference>
<organism evidence="2">
    <name type="scientific">Candidatus Improbicoccus pseudotrichonymphae</name>
    <dbReference type="NCBI Taxonomy" id="3033792"/>
    <lineage>
        <taxon>Bacteria</taxon>
        <taxon>Bacillati</taxon>
        <taxon>Bacillota</taxon>
        <taxon>Clostridia</taxon>
        <taxon>Candidatus Improbicoccus</taxon>
    </lineage>
</organism>
<dbReference type="AlphaFoldDB" id="A0AA48IH65"/>
<gene>
    <name evidence="2" type="ORF">CfP315_0889</name>
</gene>